<feature type="transmembrane region" description="Helical" evidence="1">
    <location>
        <begin position="38"/>
        <end position="57"/>
    </location>
</feature>
<dbReference type="Proteomes" id="UP000589521">
    <property type="component" value="Unassembled WGS sequence"/>
</dbReference>
<evidence type="ECO:0000313" key="2">
    <source>
        <dbReference type="EMBL" id="NYS96951.1"/>
    </source>
</evidence>
<proteinExistence type="predicted"/>
<keyword evidence="1" id="KW-0472">Membrane</keyword>
<evidence type="ECO:0000313" key="3">
    <source>
        <dbReference type="Proteomes" id="UP000589521"/>
    </source>
</evidence>
<comment type="caution">
    <text evidence="2">The sequence shown here is derived from an EMBL/GenBank/DDBJ whole genome shotgun (WGS) entry which is preliminary data.</text>
</comment>
<dbReference type="EMBL" id="JACBXX010000149">
    <property type="protein sequence ID" value="NYS96951.1"/>
    <property type="molecule type" value="Genomic_DNA"/>
</dbReference>
<gene>
    <name evidence="2" type="ORF">HZY94_07165</name>
</gene>
<keyword evidence="1" id="KW-1133">Transmembrane helix</keyword>
<name>A0A7Z0M756_9STRE</name>
<organism evidence="2 3">
    <name type="scientific">Streptococcus danieliae</name>
    <dbReference type="NCBI Taxonomy" id="747656"/>
    <lineage>
        <taxon>Bacteria</taxon>
        <taxon>Bacillati</taxon>
        <taxon>Bacillota</taxon>
        <taxon>Bacilli</taxon>
        <taxon>Lactobacillales</taxon>
        <taxon>Streptococcaceae</taxon>
        <taxon>Streptococcus</taxon>
    </lineage>
</organism>
<dbReference type="RefSeq" id="WP_179925621.1">
    <property type="nucleotide sequence ID" value="NZ_CATKDJ010000128.1"/>
</dbReference>
<evidence type="ECO:0000256" key="1">
    <source>
        <dbReference type="SAM" id="Phobius"/>
    </source>
</evidence>
<feature type="transmembrane region" description="Helical" evidence="1">
    <location>
        <begin position="12"/>
        <end position="32"/>
    </location>
</feature>
<accession>A0A7Z0M756</accession>
<protein>
    <submittedName>
        <fullName evidence="2">Uncharacterized protein</fullName>
    </submittedName>
</protein>
<keyword evidence="1" id="KW-0812">Transmembrane</keyword>
<reference evidence="2 3" key="1">
    <citation type="submission" date="2020-07" db="EMBL/GenBank/DDBJ databases">
        <title>MOT database genomes.</title>
        <authorList>
            <person name="Joseph S."/>
            <person name="Aduse-Opoku J."/>
            <person name="Hashim A."/>
            <person name="Wade W."/>
            <person name="Curtis M."/>
        </authorList>
    </citation>
    <scope>NUCLEOTIDE SEQUENCE [LARGE SCALE GENOMIC DNA]</scope>
    <source>
        <strain evidence="2 3">STR</strain>
    </source>
</reference>
<sequence length="60" mass="7242">MNLKNFFRRIFYAFLAVYSIPLFLSVFKHFFSGNYVQAVLNLVFLLVIILVLLDWYFPMK</sequence>
<dbReference type="AlphaFoldDB" id="A0A7Z0M756"/>